<feature type="transmembrane region" description="Helical" evidence="8">
    <location>
        <begin position="984"/>
        <end position="1010"/>
    </location>
</feature>
<dbReference type="GO" id="GO:0032040">
    <property type="term" value="C:small-subunit processome"/>
    <property type="evidence" value="ECO:0007669"/>
    <property type="project" value="TreeGrafter"/>
</dbReference>
<keyword evidence="2" id="KW-0698">rRNA processing</keyword>
<feature type="region of interest" description="Disordered" evidence="7">
    <location>
        <begin position="874"/>
        <end position="923"/>
    </location>
</feature>
<comment type="caution">
    <text evidence="10">The sequence shown here is derived from an EMBL/GenBank/DDBJ whole genome shotgun (WGS) entry which is preliminary data.</text>
</comment>
<feature type="compositionally biased region" description="Basic and acidic residues" evidence="7">
    <location>
        <begin position="1"/>
        <end position="21"/>
    </location>
</feature>
<reference evidence="10" key="1">
    <citation type="journal article" date="2021" name="Sci. Rep.">
        <title>Diploid genomic architecture of Nitzschia inconspicua, an elite biomass production diatom.</title>
        <authorList>
            <person name="Oliver A."/>
            <person name="Podell S."/>
            <person name="Pinowska A."/>
            <person name="Traller J.C."/>
            <person name="Smith S.R."/>
            <person name="McClure R."/>
            <person name="Beliaev A."/>
            <person name="Bohutskyi P."/>
            <person name="Hill E.A."/>
            <person name="Rabines A."/>
            <person name="Zheng H."/>
            <person name="Allen L.Z."/>
            <person name="Kuo A."/>
            <person name="Grigoriev I.V."/>
            <person name="Allen A.E."/>
            <person name="Hazlebeck D."/>
            <person name="Allen E.E."/>
        </authorList>
    </citation>
    <scope>NUCLEOTIDE SEQUENCE</scope>
    <source>
        <strain evidence="10">Hildebrandi</strain>
    </source>
</reference>
<dbReference type="Proteomes" id="UP000693970">
    <property type="component" value="Unassembled WGS sequence"/>
</dbReference>
<dbReference type="GO" id="GO:0030686">
    <property type="term" value="C:90S preribosome"/>
    <property type="evidence" value="ECO:0007669"/>
    <property type="project" value="TreeGrafter"/>
</dbReference>
<dbReference type="PROSITE" id="PS50294">
    <property type="entry name" value="WD_REPEATS_REGION"/>
    <property type="match status" value="1"/>
</dbReference>
<evidence type="ECO:0000313" key="11">
    <source>
        <dbReference type="Proteomes" id="UP000693970"/>
    </source>
</evidence>
<evidence type="ECO:0000256" key="4">
    <source>
        <dbReference type="ARBA" id="ARBA00022737"/>
    </source>
</evidence>
<gene>
    <name evidence="10" type="ORF">IV203_033826</name>
</gene>
<feature type="compositionally biased region" description="Basic residues" evidence="7">
    <location>
        <begin position="534"/>
        <end position="546"/>
    </location>
</feature>
<dbReference type="SMART" id="SM00320">
    <property type="entry name" value="WD40"/>
    <property type="match status" value="4"/>
</dbReference>
<dbReference type="OrthoDB" id="10251154at2759"/>
<feature type="domain" description="BING4 C-terminal" evidence="9">
    <location>
        <begin position="420"/>
        <end position="501"/>
    </location>
</feature>
<keyword evidence="3 6" id="KW-0853">WD repeat</keyword>
<feature type="region of interest" description="Disordered" evidence="7">
    <location>
        <begin position="526"/>
        <end position="546"/>
    </location>
</feature>
<evidence type="ECO:0000259" key="9">
    <source>
        <dbReference type="SMART" id="SM01033"/>
    </source>
</evidence>
<dbReference type="InterPro" id="IPR012952">
    <property type="entry name" value="BING4_C_dom"/>
</dbReference>
<keyword evidence="11" id="KW-1185">Reference proteome</keyword>
<dbReference type="InterPro" id="IPR001680">
    <property type="entry name" value="WD40_rpt"/>
</dbReference>
<evidence type="ECO:0000256" key="6">
    <source>
        <dbReference type="PROSITE-ProRule" id="PRU00221"/>
    </source>
</evidence>
<dbReference type="PROSITE" id="PS50082">
    <property type="entry name" value="WD_REPEATS_2"/>
    <property type="match status" value="1"/>
</dbReference>
<feature type="region of interest" description="Disordered" evidence="7">
    <location>
        <begin position="1"/>
        <end position="49"/>
    </location>
</feature>
<dbReference type="InterPro" id="IPR040315">
    <property type="entry name" value="WDR46/Utp7"/>
</dbReference>
<dbReference type="PROSITE" id="PS00678">
    <property type="entry name" value="WD_REPEATS_1"/>
    <property type="match status" value="1"/>
</dbReference>
<evidence type="ECO:0000256" key="8">
    <source>
        <dbReference type="SAM" id="Phobius"/>
    </source>
</evidence>
<dbReference type="InterPro" id="IPR019775">
    <property type="entry name" value="WD40_repeat_CS"/>
</dbReference>
<feature type="repeat" description="WD" evidence="6">
    <location>
        <begin position="344"/>
        <end position="378"/>
    </location>
</feature>
<evidence type="ECO:0000256" key="2">
    <source>
        <dbReference type="ARBA" id="ARBA00022552"/>
    </source>
</evidence>
<keyword evidence="8" id="KW-0812">Transmembrane</keyword>
<proteinExistence type="predicted"/>
<dbReference type="FunFam" id="2.130.10.10:FF:000378">
    <property type="entry name" value="U3 small nucleolar RNA-associated protein 7"/>
    <property type="match status" value="1"/>
</dbReference>
<name>A0A9K3M3E8_9STRA</name>
<dbReference type="SMART" id="SM01033">
    <property type="entry name" value="BING4CT"/>
    <property type="match status" value="1"/>
</dbReference>
<dbReference type="Pfam" id="PF00400">
    <property type="entry name" value="WD40"/>
    <property type="match status" value="1"/>
</dbReference>
<feature type="compositionally biased region" description="Basic and acidic residues" evidence="7">
    <location>
        <begin position="29"/>
        <end position="49"/>
    </location>
</feature>
<evidence type="ECO:0000256" key="5">
    <source>
        <dbReference type="ARBA" id="ARBA00023242"/>
    </source>
</evidence>
<dbReference type="PANTHER" id="PTHR14085:SF3">
    <property type="entry name" value="WD REPEAT-CONTAINING PROTEIN 46"/>
    <property type="match status" value="1"/>
</dbReference>
<keyword evidence="8" id="KW-0472">Membrane</keyword>
<keyword evidence="5" id="KW-0539">Nucleus</keyword>
<protein>
    <submittedName>
        <fullName evidence="10">WD40 repeat-containing protein</fullName>
    </submittedName>
</protein>
<accession>A0A9K3M3E8</accession>
<dbReference type="PANTHER" id="PTHR14085">
    <property type="entry name" value="WD-REPEAT PROTEIN BING4"/>
    <property type="match status" value="1"/>
</dbReference>
<feature type="compositionally biased region" description="Polar residues" evidence="7">
    <location>
        <begin position="891"/>
        <end position="904"/>
    </location>
</feature>
<dbReference type="Pfam" id="PF08149">
    <property type="entry name" value="BING4CT"/>
    <property type="match status" value="1"/>
</dbReference>
<dbReference type="AlphaFoldDB" id="A0A9K3M3E8"/>
<dbReference type="EMBL" id="JAGRRH010000002">
    <property type="protein sequence ID" value="KAG7373102.1"/>
    <property type="molecule type" value="Genomic_DNA"/>
</dbReference>
<dbReference type="GO" id="GO:0000462">
    <property type="term" value="P:maturation of SSU-rRNA from tricistronic rRNA transcript (SSU-rRNA, 5.8S rRNA, LSU-rRNA)"/>
    <property type="evidence" value="ECO:0007669"/>
    <property type="project" value="TreeGrafter"/>
</dbReference>
<keyword evidence="8" id="KW-1133">Transmembrane helix</keyword>
<evidence type="ECO:0000256" key="7">
    <source>
        <dbReference type="SAM" id="MobiDB-lite"/>
    </source>
</evidence>
<evidence type="ECO:0000313" key="10">
    <source>
        <dbReference type="EMBL" id="KAG7373102.1"/>
    </source>
</evidence>
<sequence length="1176" mass="131142">MTTAEDKEPKGIHDALPERVSRGTVSERAANKRISEIESEQSKRPSEEKALISKYNVEKQQQGRLKQIKQDDQELSVSANSRLNEYQKRALEKRIRYSQHKTNKTVRSKLQTYKAKRYESAIAAADAQVVLHTQEAGFLQAEDDLEVTTRLKQVDLKRRFLDENTSRHIYDLKLDSFGPYGCKFDRSGRYSVLFGQRGHLALMDSHQLCLHHEFHVQERVRDACFLHNFGLLAVAQINHVYVYDDMGVEIHKLGEHSDPMALEFLPYHWLLASVGRSGLLKYQDTSTGEVVSTLRTKLGPCDVMRQNPSNAVVHLGHSNGTVTLWSPSSSQYLVKLQCHKGAPVTSMAIDLSGNTMVTGGADRQIKIWDLRMFQCTHAYFCDAGTPSSLDISQRNVLGVGHSGHATFWAPEALKKKVKQPYMHHAMSSTSVETLRFRPFEDVCAIGHSQGMSSIVVPGSGEPNLDTTEYNLDPHQDKKQRREAEIRALMDKLDPNMITLDPEQIGGMEESNPENLQERLRDIREEAEARDSWKIKKKKTKRRGRSKIQTQLRRKQANVIDRQILKLREARDKEKLSVSREDDALTHSTSMEDERLMNSAPKALKRFFNVQPSIQDRTVDESATAASTKQRKGKSNLMFKGSIMNALVAYAIITFICSLEFVQGTKEASSLVHEEFLIRREEQASHIPAPMVGLSTGSCSSLTTCENCTNTYSCHWCERTESCHTRGSFYGCSWGSTCHKSDPPKPKENSTCAAHTSCAECALASHFCHWCEHDNACHAVGSPYGCTVGVDCYSNDRCRRKTSEPLPGGLFNSDIPMSSLVIILTIGFILVGCLTCCHYVTTNVKGAYDDLATITMAASMAPMSVIGGNNGQFYSTLDPHPEVEEGEEESINAHTTSPEVQQQPPAGSADANQKEMQDDEQVKLGDAEAGVHDAFSSHDFLAEANTYAITNDSPSGQDAARPLLHPSFNGSVLGTMHESSHMRRLYTCCTIVYAVFVVLVLTLVGASILFYPQQPLYSVCNDAVAWKRIMTNIAAFKFDASFEILLSLSNPNRLGAFLDRGKGSYSFEGKQFGTFEIPPVAADAMAISDIMLIAHVSPDRQQALQLIEAYYLGKLLLEAEFEGTVRIPALFDSTFDIHVKSIVVDVNALADRSLCHCPTWDDRKNHTTDAPMFLFEG</sequence>
<feature type="transmembrane region" description="Helical" evidence="8">
    <location>
        <begin position="819"/>
        <end position="840"/>
    </location>
</feature>
<reference evidence="10" key="2">
    <citation type="submission" date="2021-04" db="EMBL/GenBank/DDBJ databases">
        <authorList>
            <person name="Podell S."/>
        </authorList>
    </citation>
    <scope>NUCLEOTIDE SEQUENCE</scope>
    <source>
        <strain evidence="10">Hildebrandi</strain>
    </source>
</reference>
<comment type="subcellular location">
    <subcellularLocation>
        <location evidence="1">Nucleus</location>
        <location evidence="1">Nucleolus</location>
    </subcellularLocation>
</comment>
<evidence type="ECO:0000256" key="3">
    <source>
        <dbReference type="ARBA" id="ARBA00022574"/>
    </source>
</evidence>
<organism evidence="10 11">
    <name type="scientific">Nitzschia inconspicua</name>
    <dbReference type="NCBI Taxonomy" id="303405"/>
    <lineage>
        <taxon>Eukaryota</taxon>
        <taxon>Sar</taxon>
        <taxon>Stramenopiles</taxon>
        <taxon>Ochrophyta</taxon>
        <taxon>Bacillariophyta</taxon>
        <taxon>Bacillariophyceae</taxon>
        <taxon>Bacillariophycidae</taxon>
        <taxon>Bacillariales</taxon>
        <taxon>Bacillariaceae</taxon>
        <taxon>Nitzschia</taxon>
    </lineage>
</organism>
<keyword evidence="4" id="KW-0677">Repeat</keyword>
<feature type="compositionally biased region" description="Basic and acidic residues" evidence="7">
    <location>
        <begin position="911"/>
        <end position="923"/>
    </location>
</feature>
<evidence type="ECO:0000256" key="1">
    <source>
        <dbReference type="ARBA" id="ARBA00004604"/>
    </source>
</evidence>